<name>A0A7G9RYX3_9FIRM</name>
<evidence type="ECO:0000313" key="3">
    <source>
        <dbReference type="EMBL" id="QNN60798.1"/>
    </source>
</evidence>
<dbReference type="Gene3D" id="2.60.40.10">
    <property type="entry name" value="Immunoglobulins"/>
    <property type="match status" value="1"/>
</dbReference>
<dbReference type="RefSeq" id="WP_187533919.1">
    <property type="nucleotide sequence ID" value="NZ_CP060715.1"/>
</dbReference>
<evidence type="ECO:0000256" key="1">
    <source>
        <dbReference type="ARBA" id="ARBA00002953"/>
    </source>
</evidence>
<dbReference type="Pfam" id="PF00128">
    <property type="entry name" value="Alpha-amylase"/>
    <property type="match status" value="1"/>
</dbReference>
<dbReference type="InterPro" id="IPR017853">
    <property type="entry name" value="GH"/>
</dbReference>
<dbReference type="CDD" id="cd02855">
    <property type="entry name" value="E_set_GBE_prok_N"/>
    <property type="match status" value="1"/>
</dbReference>
<dbReference type="PANTHER" id="PTHR43651:SF3">
    <property type="entry name" value="1,4-ALPHA-GLUCAN-BRANCHING ENZYME"/>
    <property type="match status" value="1"/>
</dbReference>
<dbReference type="InterPro" id="IPR014756">
    <property type="entry name" value="Ig_E-set"/>
</dbReference>
<dbReference type="GO" id="GO:0005829">
    <property type="term" value="C:cytosol"/>
    <property type="evidence" value="ECO:0007669"/>
    <property type="project" value="TreeGrafter"/>
</dbReference>
<dbReference type="SMART" id="SM00642">
    <property type="entry name" value="Aamy"/>
    <property type="match status" value="1"/>
</dbReference>
<dbReference type="EMBL" id="CP060715">
    <property type="protein sequence ID" value="QNN60798.1"/>
    <property type="molecule type" value="Genomic_DNA"/>
</dbReference>
<gene>
    <name evidence="3" type="ORF">H9L01_10615</name>
</gene>
<dbReference type="SUPFAM" id="SSF81296">
    <property type="entry name" value="E set domains"/>
    <property type="match status" value="1"/>
</dbReference>
<dbReference type="GO" id="GO:0003844">
    <property type="term" value="F:1,4-alpha-glucan branching enzyme activity"/>
    <property type="evidence" value="ECO:0007669"/>
    <property type="project" value="TreeGrafter"/>
</dbReference>
<dbReference type="InterPro" id="IPR004193">
    <property type="entry name" value="Glyco_hydro_13_N"/>
</dbReference>
<dbReference type="KEGG" id="eio:H9L01_10615"/>
<keyword evidence="4" id="KW-1185">Reference proteome</keyword>
<sequence>MKFDVESFCQHPHNRAYTYFGAHLCDEGVTFRVYAPNAARVSVAGSFNGWNYYEKWMNRISDSGIYELFIPQLREWDMYKFGVFKEDGSYVEKADPYSFYNELSPGFASKVVDIYRYQFNDQHWMQHRDLNFNRPMNIYEVHLGSWIHEENMTYESLAYKLVEYLEFMNYTHVELMPVTEHPFLGSWGYQVTGFFAVTSRYGSLDQFKKFVDVMHQHGYGVILDVVPVHFVKDTHGLCCFDGTDQYEMHEESEWGTHYFDYSKVENQTFFISSVSYWIEMCHIDGLRMDAISNLIYYQGNRDRGENGPGIHFLKTMNHILKKEYPTVMLIAEDSSDYGNVTKSETEGGLGFHYKWDLGWMNDTLEYYVLDPIYKKDNHKLINYSMYYFYSERFLMPLSHDEVVHGKKTIVDKMWGITIKNLLLQRISTFI</sequence>
<feature type="domain" description="Glycosyl hydrolase family 13 catalytic" evidence="2">
    <location>
        <begin position="140"/>
        <end position="425"/>
    </location>
</feature>
<evidence type="ECO:0000259" key="2">
    <source>
        <dbReference type="SMART" id="SM00642"/>
    </source>
</evidence>
<proteinExistence type="predicted"/>
<reference evidence="3 4" key="1">
    <citation type="submission" date="2020-08" db="EMBL/GenBank/DDBJ databases">
        <title>Genome sequence of Erysipelothrix inopinata DSM 15511T.</title>
        <authorList>
            <person name="Hyun D.-W."/>
            <person name="Bae J.-W."/>
        </authorList>
    </citation>
    <scope>NUCLEOTIDE SEQUENCE [LARGE SCALE GENOMIC DNA]</scope>
    <source>
        <strain evidence="3 4">DSM 15511</strain>
    </source>
</reference>
<dbReference type="Gene3D" id="3.20.20.80">
    <property type="entry name" value="Glycosidases"/>
    <property type="match status" value="1"/>
</dbReference>
<dbReference type="GO" id="GO:0005978">
    <property type="term" value="P:glycogen biosynthetic process"/>
    <property type="evidence" value="ECO:0007669"/>
    <property type="project" value="TreeGrafter"/>
</dbReference>
<dbReference type="Proteomes" id="UP000515928">
    <property type="component" value="Chromosome"/>
</dbReference>
<protein>
    <recommendedName>
        <fullName evidence="2">Glycosyl hydrolase family 13 catalytic domain-containing protein</fullName>
    </recommendedName>
</protein>
<evidence type="ECO:0000313" key="4">
    <source>
        <dbReference type="Proteomes" id="UP000515928"/>
    </source>
</evidence>
<accession>A0A7G9RYX3</accession>
<dbReference type="GO" id="GO:0004553">
    <property type="term" value="F:hydrolase activity, hydrolyzing O-glycosyl compounds"/>
    <property type="evidence" value="ECO:0007669"/>
    <property type="project" value="InterPro"/>
</dbReference>
<dbReference type="Pfam" id="PF02922">
    <property type="entry name" value="CBM_48"/>
    <property type="match status" value="1"/>
</dbReference>
<dbReference type="SUPFAM" id="SSF51445">
    <property type="entry name" value="(Trans)glycosidases"/>
    <property type="match status" value="1"/>
</dbReference>
<dbReference type="InterPro" id="IPR044143">
    <property type="entry name" value="GlgB_N_E_set_prok"/>
</dbReference>
<organism evidence="3 4">
    <name type="scientific">Erysipelothrix inopinata</name>
    <dbReference type="NCBI Taxonomy" id="225084"/>
    <lineage>
        <taxon>Bacteria</taxon>
        <taxon>Bacillati</taxon>
        <taxon>Bacillota</taxon>
        <taxon>Erysipelotrichia</taxon>
        <taxon>Erysipelotrichales</taxon>
        <taxon>Erysipelotrichaceae</taxon>
        <taxon>Erysipelothrix</taxon>
    </lineage>
</organism>
<dbReference type="PANTHER" id="PTHR43651">
    <property type="entry name" value="1,4-ALPHA-GLUCAN-BRANCHING ENZYME"/>
    <property type="match status" value="1"/>
</dbReference>
<dbReference type="InterPro" id="IPR006047">
    <property type="entry name" value="GH13_cat_dom"/>
</dbReference>
<dbReference type="InterPro" id="IPR013783">
    <property type="entry name" value="Ig-like_fold"/>
</dbReference>
<dbReference type="AlphaFoldDB" id="A0A7G9RYX3"/>
<dbReference type="CDD" id="cd11322">
    <property type="entry name" value="AmyAc_Glg_BE"/>
    <property type="match status" value="1"/>
</dbReference>
<comment type="function">
    <text evidence="1">Catalyzes the formation of the alpha-1,6-glucosidic linkages in glycogen by scission of a 1,4-alpha-linked oligosaccharide from growing alpha-1,4-glucan chains and the subsequent attachment of the oligosaccharide to the alpha-1,6 position.</text>
</comment>